<comment type="caution">
    <text evidence="2">The sequence shown here is derived from an EMBL/GenBank/DDBJ whole genome shotgun (WGS) entry which is preliminary data.</text>
</comment>
<dbReference type="Proteomes" id="UP001257627">
    <property type="component" value="Unassembled WGS sequence"/>
</dbReference>
<feature type="compositionally biased region" description="Basic and acidic residues" evidence="1">
    <location>
        <begin position="121"/>
        <end position="136"/>
    </location>
</feature>
<proteinExistence type="predicted"/>
<feature type="compositionally biased region" description="Basic and acidic residues" evidence="1">
    <location>
        <begin position="100"/>
        <end position="112"/>
    </location>
</feature>
<evidence type="ECO:0000313" key="2">
    <source>
        <dbReference type="EMBL" id="MDU9002019.1"/>
    </source>
</evidence>
<feature type="region of interest" description="Disordered" evidence="1">
    <location>
        <begin position="100"/>
        <end position="155"/>
    </location>
</feature>
<evidence type="ECO:0008006" key="4">
    <source>
        <dbReference type="Google" id="ProtNLM"/>
    </source>
</evidence>
<reference evidence="2 3" key="1">
    <citation type="submission" date="2023-02" db="EMBL/GenBank/DDBJ databases">
        <authorList>
            <person name="Maleckis M."/>
        </authorList>
    </citation>
    <scope>NUCLEOTIDE SEQUENCE [LARGE SCALE GENOMIC DNA]</scope>
    <source>
        <strain evidence="2 3">P8-A2</strain>
    </source>
</reference>
<evidence type="ECO:0000313" key="3">
    <source>
        <dbReference type="Proteomes" id="UP001257627"/>
    </source>
</evidence>
<keyword evidence="3" id="KW-1185">Reference proteome</keyword>
<accession>A0ABU3V763</accession>
<dbReference type="EMBL" id="JARAKF010000006">
    <property type="protein sequence ID" value="MDU9002019.1"/>
    <property type="molecule type" value="Genomic_DNA"/>
</dbReference>
<feature type="compositionally biased region" description="Acidic residues" evidence="1">
    <location>
        <begin position="145"/>
        <end position="155"/>
    </location>
</feature>
<organism evidence="2 3">
    <name type="scientific">Streptomyces mirabilis</name>
    <dbReference type="NCBI Taxonomy" id="68239"/>
    <lineage>
        <taxon>Bacteria</taxon>
        <taxon>Bacillati</taxon>
        <taxon>Actinomycetota</taxon>
        <taxon>Actinomycetes</taxon>
        <taxon>Kitasatosporales</taxon>
        <taxon>Streptomycetaceae</taxon>
        <taxon>Streptomyces</taxon>
    </lineage>
</organism>
<gene>
    <name evidence="2" type="ORF">PU648_59605</name>
</gene>
<evidence type="ECO:0000256" key="1">
    <source>
        <dbReference type="SAM" id="MobiDB-lite"/>
    </source>
</evidence>
<protein>
    <recommendedName>
        <fullName evidence="4">Helix-turn-helix domain-containing protein</fullName>
    </recommendedName>
</protein>
<name>A0ABU3V763_9ACTN</name>
<dbReference type="RefSeq" id="WP_266945625.1">
    <property type="nucleotide sequence ID" value="NZ_CP107955.1"/>
</dbReference>
<sequence>MRRPPSQPVELAALRGSLRAQKGTLTFDTIARWASAHGRPVSAGALRWALDGRLPTRNTALALAFTCGADEETAGALLAALRRILAGPRPPAMYSCDLADRADERRQQDEAARPWLTVQELDPHDQQLRNTEDPARRSMTAWVEDLTDDERQELQ</sequence>